<feature type="binding site" evidence="5">
    <location>
        <position position="305"/>
    </location>
    <ligand>
        <name>spermidine</name>
        <dbReference type="ChEBI" id="CHEBI:57834"/>
    </ligand>
</feature>
<keyword evidence="2 5" id="KW-0808">Transferase</keyword>
<dbReference type="AlphaFoldDB" id="A0A432PP53"/>
<dbReference type="InterPro" id="IPR001045">
    <property type="entry name" value="Spermi_synthase"/>
</dbReference>
<gene>
    <name evidence="5" type="primary">speE</name>
    <name evidence="8" type="ORF">EFQ99_12745</name>
</gene>
<evidence type="ECO:0000256" key="1">
    <source>
        <dbReference type="ARBA" id="ARBA00007867"/>
    </source>
</evidence>
<keyword evidence="5" id="KW-1003">Cell membrane</keyword>
<evidence type="ECO:0000259" key="7">
    <source>
        <dbReference type="PROSITE" id="PS51006"/>
    </source>
</evidence>
<dbReference type="EMBL" id="RJTH01000003">
    <property type="protein sequence ID" value="RUM25725.1"/>
    <property type="molecule type" value="Genomic_DNA"/>
</dbReference>
<feature type="binding site" evidence="5">
    <location>
        <begin position="359"/>
        <end position="360"/>
    </location>
    <ligand>
        <name>S-methyl-5'-thioadenosine</name>
        <dbReference type="ChEBI" id="CHEBI:17509"/>
    </ligand>
</feature>
<dbReference type="NCBIfam" id="NF002956">
    <property type="entry name" value="PRK03612.1"/>
    <property type="match status" value="1"/>
</dbReference>
<comment type="catalytic activity">
    <reaction evidence="5">
        <text>S-adenosyl 3-(methylsulfanyl)propylamine + putrescine = S-methyl-5'-thioadenosine + spermidine + H(+)</text>
        <dbReference type="Rhea" id="RHEA:12721"/>
        <dbReference type="ChEBI" id="CHEBI:15378"/>
        <dbReference type="ChEBI" id="CHEBI:17509"/>
        <dbReference type="ChEBI" id="CHEBI:57443"/>
        <dbReference type="ChEBI" id="CHEBI:57834"/>
        <dbReference type="ChEBI" id="CHEBI:326268"/>
        <dbReference type="EC" id="2.5.1.16"/>
    </reaction>
</comment>
<evidence type="ECO:0000256" key="6">
    <source>
        <dbReference type="PROSITE-ProRule" id="PRU00354"/>
    </source>
</evidence>
<feature type="domain" description="PABS" evidence="7">
    <location>
        <begin position="220"/>
        <end position="457"/>
    </location>
</feature>
<comment type="similarity">
    <text evidence="1 5">Belongs to the spermidine/spermine synthase family.</text>
</comment>
<keyword evidence="9" id="KW-1185">Reference proteome</keyword>
<dbReference type="GO" id="GO:0004766">
    <property type="term" value="F:spermidine synthase activity"/>
    <property type="evidence" value="ECO:0007669"/>
    <property type="project" value="UniProtKB-UniRule"/>
</dbReference>
<comment type="caution">
    <text evidence="8">The sequence shown here is derived from an EMBL/GenBank/DDBJ whole genome shotgun (WGS) entry which is preliminary data.</text>
</comment>
<reference evidence="9" key="1">
    <citation type="submission" date="2018-11" db="EMBL/GenBank/DDBJ databases">
        <title>Rhizobium chutanense sp. nov., isolated from root nodules of Phaseolus vulgaris in China.</title>
        <authorList>
            <person name="Huo Y."/>
        </authorList>
    </citation>
    <scope>NUCLEOTIDE SEQUENCE [LARGE SCALE GENOMIC DNA]</scope>
    <source>
        <strain evidence="9">CCBAU 65647</strain>
    </source>
</reference>
<dbReference type="InterPro" id="IPR030374">
    <property type="entry name" value="PABS"/>
</dbReference>
<dbReference type="UniPathway" id="UPA00248">
    <property type="reaction ID" value="UER00314"/>
</dbReference>
<keyword evidence="5" id="KW-1133">Transmembrane helix</keyword>
<dbReference type="CDD" id="cd02440">
    <property type="entry name" value="AdoMet_MTases"/>
    <property type="match status" value="1"/>
</dbReference>
<feature type="transmembrane region" description="Helical" evidence="5">
    <location>
        <begin position="20"/>
        <end position="46"/>
    </location>
</feature>
<evidence type="ECO:0000256" key="2">
    <source>
        <dbReference type="ARBA" id="ARBA00022679"/>
    </source>
</evidence>
<dbReference type="OrthoDB" id="9793120at2"/>
<protein>
    <recommendedName>
        <fullName evidence="5">Polyamine aminopropyltransferase</fullName>
    </recommendedName>
    <alternativeName>
        <fullName evidence="5">Putrescine aminopropyltransferase</fullName>
        <shortName evidence="5">PAPT</shortName>
    </alternativeName>
    <alternativeName>
        <fullName evidence="5">Spermidine synthase</fullName>
        <shortName evidence="5">SPDS</shortName>
        <shortName evidence="5">SPDSY</shortName>
        <ecNumber evidence="5">2.5.1.16</ecNumber>
    </alternativeName>
</protein>
<dbReference type="Proteomes" id="UP000278823">
    <property type="component" value="Unassembled WGS sequence"/>
</dbReference>
<dbReference type="PROSITE" id="PS51006">
    <property type="entry name" value="PABS_2"/>
    <property type="match status" value="1"/>
</dbReference>
<feature type="transmembrane region" description="Helical" evidence="5">
    <location>
        <begin position="210"/>
        <end position="229"/>
    </location>
</feature>
<proteinExistence type="inferred from homology"/>
<dbReference type="HAMAP" id="MF_00198">
    <property type="entry name" value="Spermidine_synth"/>
    <property type="match status" value="1"/>
</dbReference>
<comment type="function">
    <text evidence="5">Catalyzes the irreversible transfer of a propylamine group from the amino donor S-adenosylmethioninamine (decarboxy-AdoMet) to putrescine (1,4-diaminobutane) to yield spermidine.</text>
</comment>
<feature type="transmembrane region" description="Helical" evidence="5">
    <location>
        <begin position="52"/>
        <end position="70"/>
    </location>
</feature>
<dbReference type="RefSeq" id="WP_126921475.1">
    <property type="nucleotide sequence ID" value="NZ_ML133688.1"/>
</dbReference>
<comment type="subunit">
    <text evidence="5">Homodimer or homotetramer.</text>
</comment>
<feature type="binding site" evidence="5">
    <location>
        <position position="280"/>
    </location>
    <ligand>
        <name>spermidine</name>
        <dbReference type="ChEBI" id="CHEBI:57834"/>
    </ligand>
</feature>
<accession>A0A432PP53</accession>
<feature type="transmembrane region" description="Helical" evidence="5">
    <location>
        <begin position="154"/>
        <end position="173"/>
    </location>
</feature>
<dbReference type="GO" id="GO:0005886">
    <property type="term" value="C:plasma membrane"/>
    <property type="evidence" value="ECO:0007669"/>
    <property type="project" value="UniProtKB-SubCell"/>
</dbReference>
<organism evidence="8 9">
    <name type="scientific">Rhizobium vallis</name>
    <dbReference type="NCBI Taxonomy" id="634290"/>
    <lineage>
        <taxon>Bacteria</taxon>
        <taxon>Pseudomonadati</taxon>
        <taxon>Pseudomonadota</taxon>
        <taxon>Alphaproteobacteria</taxon>
        <taxon>Hyphomicrobiales</taxon>
        <taxon>Rhizobiaceae</taxon>
        <taxon>Rhizobium/Agrobacterium group</taxon>
        <taxon>Rhizobium</taxon>
    </lineage>
</organism>
<comment type="subcellular location">
    <subcellularLocation>
        <location evidence="5">Cell membrane</location>
        <topology evidence="5">Multi-pass membrane protein</topology>
    </subcellularLocation>
</comment>
<keyword evidence="5" id="KW-0812">Transmembrane</keyword>
<sequence>MSEEAIQQPANGNRRQVAALIFSAFVSGLCSIIYELLIATTASYFLGDSVKFFSLTIGIYMASMGVGTYLSKFIDREILARFVAIELALAALGGLSIPILYFAYAWTGLFIHAYLFLTIGIGMLIGLEIPFLTRLMDRYNPLKVNIANILSFDYFGALVATIAFPFLLLPVFGVYQSSLLFGFANMSIGFVMLRVFGVEIGGSVGRLMRLTIVLTGLLAAMILLSHYFLKHWDQALYEDRIVHAEQTRFQRIVLTRDRDDLRLYLDGNLQFSSVDEYRYHEALVHVPVSLNHAVPQRVLLLGAGDGMAARELLKYPDLKEIVLVDLDPRMIALAENNPYVSALNGNSLRASKVKIVLADAFGFLQENTEPFDMVIADLPDPNNNALARLYSKQFYQLVRRNLTGGGLFVTQATSPYYAPRAFWSIAETVRAGGFANIYPYHVNVPSFGEWGFVLASDAKLNMAKPELAVETRFLQADSLIKHFQFDKDIAAENVSVSTLDRPVILDYYLAGWEHYR</sequence>
<dbReference type="Gene3D" id="3.40.50.150">
    <property type="entry name" value="Vaccinia Virus protein VP39"/>
    <property type="match status" value="1"/>
</dbReference>
<dbReference type="EC" id="2.5.1.16" evidence="5"/>
<evidence type="ECO:0000313" key="8">
    <source>
        <dbReference type="EMBL" id="RUM25725.1"/>
    </source>
</evidence>
<dbReference type="InterPro" id="IPR029063">
    <property type="entry name" value="SAM-dependent_MTases_sf"/>
</dbReference>
<evidence type="ECO:0000256" key="3">
    <source>
        <dbReference type="ARBA" id="ARBA00023066"/>
    </source>
</evidence>
<evidence type="ECO:0000256" key="5">
    <source>
        <dbReference type="HAMAP-Rule" id="MF_00198"/>
    </source>
</evidence>
<dbReference type="GO" id="GO:0010487">
    <property type="term" value="F:thermospermine synthase activity"/>
    <property type="evidence" value="ECO:0007669"/>
    <property type="project" value="UniProtKB-ARBA"/>
</dbReference>
<name>A0A432PP53_9HYPH</name>
<keyword evidence="4 5" id="KW-0620">Polyamine biosynthesis</keyword>
<dbReference type="SUPFAM" id="SSF53335">
    <property type="entry name" value="S-adenosyl-L-methionine-dependent methyltransferases"/>
    <property type="match status" value="1"/>
</dbReference>
<dbReference type="PANTHER" id="PTHR43317">
    <property type="entry name" value="THERMOSPERMINE SYNTHASE ACAULIS5"/>
    <property type="match status" value="1"/>
</dbReference>
<feature type="transmembrane region" description="Helical" evidence="5">
    <location>
        <begin position="110"/>
        <end position="133"/>
    </location>
</feature>
<dbReference type="PANTHER" id="PTHR43317:SF1">
    <property type="entry name" value="THERMOSPERMINE SYNTHASE ACAULIS5"/>
    <property type="match status" value="1"/>
</dbReference>
<evidence type="ECO:0000313" key="9">
    <source>
        <dbReference type="Proteomes" id="UP000278823"/>
    </source>
</evidence>
<feature type="binding site" evidence="5">
    <location>
        <position position="250"/>
    </location>
    <ligand>
        <name>S-methyl-5'-thioadenosine</name>
        <dbReference type="ChEBI" id="CHEBI:17509"/>
    </ligand>
</feature>
<comment type="pathway">
    <text evidence="5">Amine and polyamine biosynthesis; spermidine biosynthesis; spermidine from putrescine: step 1/1.</text>
</comment>
<feature type="binding site" evidence="5">
    <location>
        <position position="325"/>
    </location>
    <ligand>
        <name>S-methyl-5'-thioadenosine</name>
        <dbReference type="ChEBI" id="CHEBI:17509"/>
    </ligand>
</feature>
<feature type="transmembrane region" description="Helical" evidence="5">
    <location>
        <begin position="179"/>
        <end position="198"/>
    </location>
</feature>
<dbReference type="GO" id="GO:0008295">
    <property type="term" value="P:spermidine biosynthetic process"/>
    <property type="evidence" value="ECO:0007669"/>
    <property type="project" value="UniProtKB-UniRule"/>
</dbReference>
<feature type="active site" description="Proton acceptor" evidence="5 6">
    <location>
        <position position="377"/>
    </location>
</feature>
<keyword evidence="5" id="KW-0472">Membrane</keyword>
<evidence type="ECO:0000256" key="4">
    <source>
        <dbReference type="ARBA" id="ARBA00023115"/>
    </source>
</evidence>
<feature type="transmembrane region" description="Helical" evidence="5">
    <location>
        <begin position="82"/>
        <end position="104"/>
    </location>
</feature>
<keyword evidence="3 5" id="KW-0745">Spermidine biosynthesis</keyword>
<comment type="caution">
    <text evidence="5">Lacks conserved residue(s) required for the propagation of feature annotation.</text>
</comment>
<dbReference type="Pfam" id="PF01564">
    <property type="entry name" value="Spermine_synth"/>
    <property type="match status" value="1"/>
</dbReference>